<sequence length="51" mass="5496">MVDLPTELMSRLRDLVGGELLHRFITAAVAERLRESTGDHPGRPGGASGRP</sequence>
<evidence type="ECO:0000313" key="2">
    <source>
        <dbReference type="EMBL" id="TWJ12739.1"/>
    </source>
</evidence>
<keyword evidence="3" id="KW-1185">Reference proteome</keyword>
<feature type="region of interest" description="Disordered" evidence="1">
    <location>
        <begin position="32"/>
        <end position="51"/>
    </location>
</feature>
<reference evidence="2 3" key="1">
    <citation type="journal article" date="2013" name="Stand. Genomic Sci.">
        <title>Genomic Encyclopedia of Type Strains, Phase I: The one thousand microbial genomes (KMG-I) project.</title>
        <authorList>
            <person name="Kyrpides N.C."/>
            <person name="Woyke T."/>
            <person name="Eisen J.A."/>
            <person name="Garrity G."/>
            <person name="Lilburn T.G."/>
            <person name="Beck B.J."/>
            <person name="Whitman W.B."/>
            <person name="Hugenholtz P."/>
            <person name="Klenk H.P."/>
        </authorList>
    </citation>
    <scope>NUCLEOTIDE SEQUENCE [LARGE SCALE GENOMIC DNA]</scope>
    <source>
        <strain evidence="2 3">DSM 45044</strain>
    </source>
</reference>
<organism evidence="2 3">
    <name type="scientific">Stackebrandtia albiflava</name>
    <dbReference type="NCBI Taxonomy" id="406432"/>
    <lineage>
        <taxon>Bacteria</taxon>
        <taxon>Bacillati</taxon>
        <taxon>Actinomycetota</taxon>
        <taxon>Actinomycetes</taxon>
        <taxon>Glycomycetales</taxon>
        <taxon>Glycomycetaceae</taxon>
        <taxon>Stackebrandtia</taxon>
    </lineage>
</organism>
<dbReference type="EMBL" id="VLLL01000006">
    <property type="protein sequence ID" value="TWJ12739.1"/>
    <property type="molecule type" value="Genomic_DNA"/>
</dbReference>
<dbReference type="AlphaFoldDB" id="A0A562V4B5"/>
<feature type="compositionally biased region" description="Basic and acidic residues" evidence="1">
    <location>
        <begin position="32"/>
        <end position="42"/>
    </location>
</feature>
<protein>
    <submittedName>
        <fullName evidence="2">Uncharacterized protein</fullName>
    </submittedName>
</protein>
<dbReference type="Proteomes" id="UP000321617">
    <property type="component" value="Unassembled WGS sequence"/>
</dbReference>
<accession>A0A562V4B5</accession>
<gene>
    <name evidence="2" type="ORF">LX16_3503</name>
</gene>
<proteinExistence type="predicted"/>
<evidence type="ECO:0000313" key="3">
    <source>
        <dbReference type="Proteomes" id="UP000321617"/>
    </source>
</evidence>
<name>A0A562V4B5_9ACTN</name>
<comment type="caution">
    <text evidence="2">The sequence shown here is derived from an EMBL/GenBank/DDBJ whole genome shotgun (WGS) entry which is preliminary data.</text>
</comment>
<evidence type="ECO:0000256" key="1">
    <source>
        <dbReference type="SAM" id="MobiDB-lite"/>
    </source>
</evidence>